<keyword evidence="2" id="KW-1185">Reference proteome</keyword>
<gene>
    <name evidence="1" type="ORF">D6D85_04085</name>
</gene>
<dbReference type="EMBL" id="RCOS01000062">
    <property type="protein sequence ID" value="RSN76140.1"/>
    <property type="molecule type" value="Genomic_DNA"/>
</dbReference>
<reference evidence="1 2" key="1">
    <citation type="submission" date="2018-10" db="EMBL/GenBank/DDBJ databases">
        <title>Co-occurring genomic capacity for anaerobic methane metabolism and dissimilatory sulfite reduction discovered in the Korarchaeota.</title>
        <authorList>
            <person name="Mckay L.J."/>
            <person name="Dlakic M."/>
            <person name="Fields M.W."/>
            <person name="Delmont T.O."/>
            <person name="Eren A.M."/>
            <person name="Jay Z.J."/>
            <person name="Klingelsmith K.B."/>
            <person name="Rusch D.B."/>
            <person name="Inskeep W.P."/>
        </authorList>
    </citation>
    <scope>NUCLEOTIDE SEQUENCE [LARGE SCALE GENOMIC DNA]</scope>
    <source>
        <strain evidence="1 2">MDKW</strain>
    </source>
</reference>
<organism evidence="1 2">
    <name type="scientific">Candidatus Methanodesulfokora washburnensis</name>
    <dbReference type="NCBI Taxonomy" id="2478471"/>
    <lineage>
        <taxon>Archaea</taxon>
        <taxon>Thermoproteota</taxon>
        <taxon>Candidatus Korarchaeia</taxon>
        <taxon>Candidatus Korarchaeia incertae sedis</taxon>
        <taxon>Candidatus Methanodesulfokora</taxon>
    </lineage>
</organism>
<dbReference type="Proteomes" id="UP000277582">
    <property type="component" value="Unassembled WGS sequence"/>
</dbReference>
<sequence>MKGVLIVLALLAVLLASIATVSANSEDIKGNINEIADKFVDIFEKKLCKMTEEEMSASGLTNEDIKRAKEFCNLPRSEKRRILISELKKAENYVKSCKELSASQITPYQQYCSLNGGKCAGGISFYNCWTALNVPCPRIFVSSCRIVQMPASCCTPGSVYCLWGCENPDPLLGFGSAPGEERRFNSVNEFRTYVTSKGYYESVFSYPERGIYDFTRDIGYGYRYEAWLDARSGRPPYIGRSEGPEPNPDPNWYGYLNGFWPTYSLAWHQSC</sequence>
<dbReference type="RefSeq" id="WP_125670764.1">
    <property type="nucleotide sequence ID" value="NZ_RCOS01000062.1"/>
</dbReference>
<dbReference type="AlphaFoldDB" id="A0A3R9X5W1"/>
<protein>
    <submittedName>
        <fullName evidence="1">Uncharacterized protein</fullName>
    </submittedName>
</protein>
<name>A0A3R9X5W1_9CREN</name>
<accession>A0A3R9X5W1</accession>
<dbReference type="OrthoDB" id="94022at2157"/>
<evidence type="ECO:0000313" key="2">
    <source>
        <dbReference type="Proteomes" id="UP000277582"/>
    </source>
</evidence>
<comment type="caution">
    <text evidence="1">The sequence shown here is derived from an EMBL/GenBank/DDBJ whole genome shotgun (WGS) entry which is preliminary data.</text>
</comment>
<proteinExistence type="predicted"/>
<evidence type="ECO:0000313" key="1">
    <source>
        <dbReference type="EMBL" id="RSN76140.1"/>
    </source>
</evidence>